<proteinExistence type="predicted"/>
<accession>A0A7Z8YSN3</accession>
<sequence length="336" mass="39244">MINITTFVSIETILMKSLKITAIIVFSLFLSACNSSDENLWDTKISTPEEVVKIIDLSETYFDKNVTDEQFKQQYPWFQGSVSDSLFSARRTDANALQIYNDIKKSTQNISLEKEIADVFRRIKMYFPQYKSPKVYTYSSDGQMYLDPIIYNPEEKVLFIDLSCFLGENHAAYSDIENYLKKSMTPAHIIPKMAEAVARTMVPFHREEQKFVELMIYEGKVKVLQEAFCPTLPAHLRMYLTESQYQWTKENEANIWNYFIEKDILFSEDQKLAERFISQAPFSKFYSEIDKEASPQVGVFVGKSICDQYLHKNAKDLPHFLSKKTQEIFNDSQYRP</sequence>
<keyword evidence="1" id="KW-0449">Lipoprotein</keyword>
<reference evidence="1 2" key="1">
    <citation type="submission" date="2018-11" db="EMBL/GenBank/DDBJ databases">
        <authorList>
            <consortium name="Pathogen Informatics"/>
        </authorList>
    </citation>
    <scope>NUCLEOTIDE SEQUENCE [LARGE SCALE GENOMIC DNA]</scope>
    <source>
        <strain evidence="1 2">NCTC12929</strain>
    </source>
</reference>
<dbReference type="Proteomes" id="UP000270205">
    <property type="component" value="Unassembled WGS sequence"/>
</dbReference>
<evidence type="ECO:0000313" key="1">
    <source>
        <dbReference type="EMBL" id="VDH05920.1"/>
    </source>
</evidence>
<comment type="caution">
    <text evidence="1">The sequence shown here is derived from an EMBL/GenBank/DDBJ whole genome shotgun (WGS) entry which is preliminary data.</text>
</comment>
<dbReference type="AlphaFoldDB" id="A0A7Z8YSN3"/>
<dbReference type="Pfam" id="PF25594">
    <property type="entry name" value="GldB_lipo"/>
    <property type="match status" value="1"/>
</dbReference>
<gene>
    <name evidence="1" type="ORF">NCTC12929_02075</name>
</gene>
<name>A0A7Z8YSN3_9FLAO</name>
<organism evidence="1 2">
    <name type="scientific">Bergeyella zoohelcum</name>
    <dbReference type="NCBI Taxonomy" id="1015"/>
    <lineage>
        <taxon>Bacteria</taxon>
        <taxon>Pseudomonadati</taxon>
        <taxon>Bacteroidota</taxon>
        <taxon>Flavobacteriia</taxon>
        <taxon>Flavobacteriales</taxon>
        <taxon>Weeksellaceae</taxon>
        <taxon>Bergeyella</taxon>
    </lineage>
</organism>
<protein>
    <submittedName>
        <fullName evidence="1">Gliding motility-associated lipoprotein GldB</fullName>
    </submittedName>
</protein>
<dbReference type="EMBL" id="UYIV01000001">
    <property type="protein sequence ID" value="VDH05920.1"/>
    <property type="molecule type" value="Genomic_DNA"/>
</dbReference>
<evidence type="ECO:0000313" key="2">
    <source>
        <dbReference type="Proteomes" id="UP000270205"/>
    </source>
</evidence>
<dbReference type="InterPro" id="IPR019853">
    <property type="entry name" value="GldB-like"/>
</dbReference>